<name>A0AAW9R8S8_9GAMM</name>
<dbReference type="Proteomes" id="UP001359886">
    <property type="component" value="Unassembled WGS sequence"/>
</dbReference>
<feature type="transmembrane region" description="Helical" evidence="5">
    <location>
        <begin position="165"/>
        <end position="186"/>
    </location>
</feature>
<dbReference type="InterPro" id="IPR006977">
    <property type="entry name" value="Yip1_dom"/>
</dbReference>
<dbReference type="RefSeq" id="WP_354695315.1">
    <property type="nucleotide sequence ID" value="NZ_JAZHOG010000006.1"/>
</dbReference>
<organism evidence="7 8">
    <name type="scientific">Elongatibacter sediminis</name>
    <dbReference type="NCBI Taxonomy" id="3119006"/>
    <lineage>
        <taxon>Bacteria</taxon>
        <taxon>Pseudomonadati</taxon>
        <taxon>Pseudomonadota</taxon>
        <taxon>Gammaproteobacteria</taxon>
        <taxon>Chromatiales</taxon>
        <taxon>Wenzhouxiangellaceae</taxon>
        <taxon>Elongatibacter</taxon>
    </lineage>
</organism>
<evidence type="ECO:0000313" key="8">
    <source>
        <dbReference type="Proteomes" id="UP001359886"/>
    </source>
</evidence>
<sequence>MKFDFKKTLELIRGGLLSRETTWTEYLSENPGWQQTAMVLTGPLILLNVVLGVLFARMMGGYTAYGVHMNVFSALIFALVMAVIGFLVAVFVFNFLAGVFKGKTDFSRAFAAVSLAAIPAWVAGIVGALIPGIGFLISLAGAIMTLVFLYKIMPLALDVPSEKRVMHFVVSLIVIFLINLVVGMVIGADAMRDQMREGALGDRDSAAPAGVFGEWERQGRLMEEAGRDQYDPPSDGKVSEGQVEAYASVLRKTRAAQEEYGKKMTAIASEMDAKEKSGDTPSVADLGKLYSGVGSALSAKNAEMEIVKTAGGNWAEHQWVKEQLRIAKLQQGEGSDAIEHNYELYQEYADELEASP</sequence>
<feature type="transmembrane region" description="Helical" evidence="5">
    <location>
        <begin position="109"/>
        <end position="130"/>
    </location>
</feature>
<feature type="domain" description="Yip1" evidence="6">
    <location>
        <begin position="22"/>
        <end position="181"/>
    </location>
</feature>
<protein>
    <submittedName>
        <fullName evidence="7">Yip1 family protein</fullName>
    </submittedName>
</protein>
<evidence type="ECO:0000313" key="7">
    <source>
        <dbReference type="EMBL" id="MEJ8567992.1"/>
    </source>
</evidence>
<dbReference type="GO" id="GO:0016020">
    <property type="term" value="C:membrane"/>
    <property type="evidence" value="ECO:0007669"/>
    <property type="project" value="UniProtKB-SubCell"/>
</dbReference>
<gene>
    <name evidence="7" type="ORF">V3330_10180</name>
</gene>
<feature type="transmembrane region" description="Helical" evidence="5">
    <location>
        <begin position="71"/>
        <end position="97"/>
    </location>
</feature>
<keyword evidence="4 5" id="KW-0472">Membrane</keyword>
<feature type="transmembrane region" description="Helical" evidence="5">
    <location>
        <begin position="37"/>
        <end position="59"/>
    </location>
</feature>
<comment type="caution">
    <text evidence="7">The sequence shown here is derived from an EMBL/GenBank/DDBJ whole genome shotgun (WGS) entry which is preliminary data.</text>
</comment>
<accession>A0AAW9R8S8</accession>
<evidence type="ECO:0000259" key="6">
    <source>
        <dbReference type="Pfam" id="PF04893"/>
    </source>
</evidence>
<reference evidence="7 8" key="1">
    <citation type="submission" date="2024-02" db="EMBL/GenBank/DDBJ databases">
        <title>A novel Wenzhouxiangellaceae bacterium, isolated from coastal sediments.</title>
        <authorList>
            <person name="Du Z.-J."/>
            <person name="Ye Y.-Q."/>
            <person name="Zhang X.-Y."/>
        </authorList>
    </citation>
    <scope>NUCLEOTIDE SEQUENCE [LARGE SCALE GENOMIC DNA]</scope>
    <source>
        <strain evidence="7 8">CH-27</strain>
    </source>
</reference>
<evidence type="ECO:0000256" key="1">
    <source>
        <dbReference type="ARBA" id="ARBA00004141"/>
    </source>
</evidence>
<evidence type="ECO:0000256" key="4">
    <source>
        <dbReference type="ARBA" id="ARBA00023136"/>
    </source>
</evidence>
<keyword evidence="3 5" id="KW-1133">Transmembrane helix</keyword>
<evidence type="ECO:0000256" key="2">
    <source>
        <dbReference type="ARBA" id="ARBA00022692"/>
    </source>
</evidence>
<evidence type="ECO:0000256" key="5">
    <source>
        <dbReference type="SAM" id="Phobius"/>
    </source>
</evidence>
<keyword evidence="8" id="KW-1185">Reference proteome</keyword>
<dbReference type="Pfam" id="PF04893">
    <property type="entry name" value="Yip1"/>
    <property type="match status" value="1"/>
</dbReference>
<dbReference type="AlphaFoldDB" id="A0AAW9R8S8"/>
<keyword evidence="2 5" id="KW-0812">Transmembrane</keyword>
<comment type="subcellular location">
    <subcellularLocation>
        <location evidence="1">Membrane</location>
        <topology evidence="1">Multi-pass membrane protein</topology>
    </subcellularLocation>
</comment>
<feature type="transmembrane region" description="Helical" evidence="5">
    <location>
        <begin position="135"/>
        <end position="153"/>
    </location>
</feature>
<dbReference type="EMBL" id="JAZHOG010000006">
    <property type="protein sequence ID" value="MEJ8567992.1"/>
    <property type="molecule type" value="Genomic_DNA"/>
</dbReference>
<evidence type="ECO:0000256" key="3">
    <source>
        <dbReference type="ARBA" id="ARBA00022989"/>
    </source>
</evidence>
<proteinExistence type="predicted"/>